<evidence type="ECO:0000256" key="1">
    <source>
        <dbReference type="SAM" id="MobiDB-lite"/>
    </source>
</evidence>
<evidence type="ECO:0000313" key="4">
    <source>
        <dbReference type="Proteomes" id="UP000075714"/>
    </source>
</evidence>
<gene>
    <name evidence="3" type="ORF">GPECTOR_47g382</name>
</gene>
<protein>
    <recommendedName>
        <fullName evidence="2">Apple domain-containing protein</fullName>
    </recommendedName>
</protein>
<feature type="compositionally biased region" description="Pro residues" evidence="1">
    <location>
        <begin position="662"/>
        <end position="671"/>
    </location>
</feature>
<reference evidence="4" key="1">
    <citation type="journal article" date="2016" name="Nat. Commun.">
        <title>The Gonium pectorale genome demonstrates co-option of cell cycle regulation during the evolution of multicellularity.</title>
        <authorList>
            <person name="Hanschen E.R."/>
            <person name="Marriage T.N."/>
            <person name="Ferris P.J."/>
            <person name="Hamaji T."/>
            <person name="Toyoda A."/>
            <person name="Fujiyama A."/>
            <person name="Neme R."/>
            <person name="Noguchi H."/>
            <person name="Minakuchi Y."/>
            <person name="Suzuki M."/>
            <person name="Kawai-Toyooka H."/>
            <person name="Smith D.R."/>
            <person name="Sparks H."/>
            <person name="Anderson J."/>
            <person name="Bakaric R."/>
            <person name="Luria V."/>
            <person name="Karger A."/>
            <person name="Kirschner M.W."/>
            <person name="Durand P.M."/>
            <person name="Michod R.E."/>
            <person name="Nozaki H."/>
            <person name="Olson B.J."/>
        </authorList>
    </citation>
    <scope>NUCLEOTIDE SEQUENCE [LARGE SCALE GENOMIC DNA]</scope>
    <source>
        <strain evidence="4">NIES-2863</strain>
    </source>
</reference>
<feature type="compositionally biased region" description="Pro residues" evidence="1">
    <location>
        <begin position="678"/>
        <end position="691"/>
    </location>
</feature>
<feature type="region of interest" description="Disordered" evidence="1">
    <location>
        <begin position="662"/>
        <end position="691"/>
    </location>
</feature>
<evidence type="ECO:0000259" key="2">
    <source>
        <dbReference type="Pfam" id="PF14295"/>
    </source>
</evidence>
<feature type="domain" description="Apple" evidence="2">
    <location>
        <begin position="93"/>
        <end position="111"/>
    </location>
</feature>
<name>A0A150G968_GONPE</name>
<feature type="domain" description="Apple" evidence="2">
    <location>
        <begin position="325"/>
        <end position="353"/>
    </location>
</feature>
<dbReference type="Proteomes" id="UP000075714">
    <property type="component" value="Unassembled WGS sequence"/>
</dbReference>
<dbReference type="AlphaFoldDB" id="A0A150G968"/>
<accession>A0A150G968</accession>
<evidence type="ECO:0000313" key="3">
    <source>
        <dbReference type="EMBL" id="KXZ46105.1"/>
    </source>
</evidence>
<feature type="domain" description="Apple" evidence="2">
    <location>
        <begin position="173"/>
        <end position="189"/>
    </location>
</feature>
<keyword evidence="4" id="KW-1185">Reference proteome</keyword>
<dbReference type="EMBL" id="LSYV01000048">
    <property type="protein sequence ID" value="KXZ46105.1"/>
    <property type="molecule type" value="Genomic_DNA"/>
</dbReference>
<comment type="caution">
    <text evidence="3">The sequence shown here is derived from an EMBL/GenBank/DDBJ whole genome shotgun (WGS) entry which is preliminary data.</text>
</comment>
<proteinExistence type="predicted"/>
<organism evidence="3 4">
    <name type="scientific">Gonium pectorale</name>
    <name type="common">Green alga</name>
    <dbReference type="NCBI Taxonomy" id="33097"/>
    <lineage>
        <taxon>Eukaryota</taxon>
        <taxon>Viridiplantae</taxon>
        <taxon>Chlorophyta</taxon>
        <taxon>core chlorophytes</taxon>
        <taxon>Chlorophyceae</taxon>
        <taxon>CS clade</taxon>
        <taxon>Chlamydomonadales</taxon>
        <taxon>Volvocaceae</taxon>
        <taxon>Gonium</taxon>
    </lineage>
</organism>
<sequence>MGDFLNRTSFSERVSCRDACENRPDCTFSVYYFNGTCLHGRNFFNFSMGYYAMNYVTKEVEQTCWRRIPNRRVAPGCVSYLQLTASPYAWPAVGDIETCRGYCDNDPQCHHVKRNPDGQCILLGPPFRRVEIGVSYRMASSSDQLCNKRWRAEDQCIPNIVIKGDRVSDLRGATRASCRAACDANSNCEYTILAKNGTCTLMRNALVGTYGNRNPGSYVDYRIDQTCWRRIASKPVGPGCVAYLSLYGTYLVREDMFADIETCRNACDEHIRCIYVRRSQNTLCRFFGQPFVGMNDTNYMAAFIDQTCFKRNSADANCLPGVAIAGDVMAGSPFPTANRAACRQACQSSATCVLSRRMRDADGSCFLLTNPFDGDDGINSISLDVDQTCWKRDSYPVDAGCVAYLQLVGSDLEMFQGMNRQGCKQACDANFHCVFSIRTSGGACYLMAEPFTAQSGANLRDPYLFDQLCWRQTPLPSPPPGPSPPPPAPPGIAMVAKSMSADFSNVNITLDGNDVTNKEAVTSFINSVKAKISAYYGIPIENVVITAFAVNGEPIAVRRRSLADAAAGDAADEGADGSEEETRREVAALMGSLAGASSLAAHGRRLVTDPFELPRAQLGEEGLIRRAAAALQGLAQGRRGLQGSSVSMEFDVYVTVRVPLPPSPPPKPPNAPGVVESPSPPPPPPFPPSTPPLTAGALAAVTGATVNEVFRRCVPYEDFEMFMGMDHWGDDIARFSSVREAAANCTVTPSCAGFNTDGWTKRLPTITNTGVAKCFWRKTTTVCADIPGYTATANHQRTGTLLGVSPRTTIFGKFGVLLNCNASTRCTAMSSDGRFWSGTGSGTNSTVQGMCWYDKN</sequence>
<dbReference type="InterPro" id="IPR003609">
    <property type="entry name" value="Pan_app"/>
</dbReference>
<feature type="domain" description="Apple" evidence="2">
    <location>
        <begin position="12"/>
        <end position="35"/>
    </location>
</feature>
<dbReference type="Pfam" id="PF14295">
    <property type="entry name" value="PAN_4"/>
    <property type="match status" value="4"/>
</dbReference>